<dbReference type="EMBL" id="CP021106">
    <property type="protein sequence ID" value="ARO88742.1"/>
    <property type="molecule type" value="Genomic_DNA"/>
</dbReference>
<dbReference type="RefSeq" id="WP_004179686.1">
    <property type="nucleotide sequence ID" value="NZ_CP021106.3"/>
</dbReference>
<reference evidence="3 4" key="1">
    <citation type="journal article" date="2015" name="Int. J. Syst. Evol. Microbiol.">
        <title>Nitrosospira lacus sp. nov., a psychrotolerant, ammonia-oxidizing bacterium from sandy lake sediment.</title>
        <authorList>
            <person name="Urakawa H."/>
            <person name="Garcia J.C."/>
            <person name="Nielsen J.L."/>
            <person name="Le V.Q."/>
            <person name="Kozlowski J.A."/>
            <person name="Stein L.Y."/>
            <person name="Lim C.K."/>
            <person name="Pommerening-Roser A."/>
            <person name="Martens-Habbena W."/>
            <person name="Stahl D.A."/>
            <person name="Klotz M.G."/>
        </authorList>
    </citation>
    <scope>NUCLEOTIDE SEQUENCE [LARGE SCALE GENOMIC DNA]</scope>
    <source>
        <strain evidence="3 4">APG3</strain>
    </source>
</reference>
<accession>A0A1W6SSG2</accession>
<organism evidence="3 4">
    <name type="scientific">Nitrosospira lacus</name>
    <dbReference type="NCBI Taxonomy" id="1288494"/>
    <lineage>
        <taxon>Bacteria</taxon>
        <taxon>Pseudomonadati</taxon>
        <taxon>Pseudomonadota</taxon>
        <taxon>Betaproteobacteria</taxon>
        <taxon>Nitrosomonadales</taxon>
        <taxon>Nitrosomonadaceae</taxon>
        <taxon>Nitrosospira</taxon>
    </lineage>
</organism>
<protein>
    <submittedName>
        <fullName evidence="3">Carbohydrate porin</fullName>
    </submittedName>
</protein>
<dbReference type="eggNOG" id="COG3659">
    <property type="taxonomic scope" value="Bacteria"/>
</dbReference>
<feature type="signal peptide" evidence="2">
    <location>
        <begin position="1"/>
        <end position="29"/>
    </location>
</feature>
<dbReference type="GO" id="GO:0015288">
    <property type="term" value="F:porin activity"/>
    <property type="evidence" value="ECO:0007669"/>
    <property type="project" value="InterPro"/>
</dbReference>
<name>A0A1W6SSG2_9PROT</name>
<dbReference type="InterPro" id="IPR007049">
    <property type="entry name" value="Carb-sel_porin_OprB"/>
</dbReference>
<keyword evidence="4" id="KW-1185">Reference proteome</keyword>
<dbReference type="Gene3D" id="2.40.160.180">
    <property type="entry name" value="Carbohydrate-selective porin OprB"/>
    <property type="match status" value="1"/>
</dbReference>
<gene>
    <name evidence="3" type="ORF">EBAPG3_013740</name>
</gene>
<evidence type="ECO:0000256" key="2">
    <source>
        <dbReference type="RuleBase" id="RU363072"/>
    </source>
</evidence>
<dbReference type="InterPro" id="IPR038673">
    <property type="entry name" value="OprB_sf"/>
</dbReference>
<proteinExistence type="inferred from homology"/>
<keyword evidence="2" id="KW-0732">Signal</keyword>
<dbReference type="Pfam" id="PF04966">
    <property type="entry name" value="OprB"/>
    <property type="match status" value="1"/>
</dbReference>
<dbReference type="GO" id="GO:0016020">
    <property type="term" value="C:membrane"/>
    <property type="evidence" value="ECO:0007669"/>
    <property type="project" value="InterPro"/>
</dbReference>
<evidence type="ECO:0000313" key="3">
    <source>
        <dbReference type="EMBL" id="ARO88742.1"/>
    </source>
</evidence>
<dbReference type="KEGG" id="nlc:EBAPG3_013740"/>
<comment type="similarity">
    <text evidence="1 2">Belongs to the OprB family.</text>
</comment>
<sequence length="491" mass="55106">MRLQNLGATVFLKILLLCSMLFTVMQARAGVVEPEPRAQDQFDFMNVLAKKGLHDLKDERWNAYGQFTYISSWKGAFPASYTNLNGSIGSLLPGSERSFTGTATLYLGFKTWHGGEVYFVPEMISMRPLSDLKGLGGAIQNFELQKGGSETPIYYRSRLFFKQTWGFGGDRIQLDSDPMQLGTIVDSRRLVVRVGNFSIIDFFDKNSYSGDLRRQFLNMAFLTYAAYDFAADARGYTWGLVGEYFHDNWALRFGHIASPINPNQLPIDTRIFTYYGQQVEFEHKHLLYGRPGSVRVLAYRNHENMGKFSDAVAAFQSDPNRNATTCTGFNYGSGNAGAPDLCWARKPNDKMGIGINLEQQVLDDVGLFFRGMYSDGRTEVFSYTSTDRSISLGALANGSRWGRKRDLLGMGFAAGWISSQHARYLNMGGVDGFVGDGRIKRGAEHVVDIFYSINLLRSLWVTADYQHITNPGFNADRGPVNVYGMRVHAEF</sequence>
<dbReference type="GO" id="GO:0008643">
    <property type="term" value="P:carbohydrate transport"/>
    <property type="evidence" value="ECO:0007669"/>
    <property type="project" value="InterPro"/>
</dbReference>
<dbReference type="AlphaFoldDB" id="A0A1W6SSG2"/>
<evidence type="ECO:0000313" key="4">
    <source>
        <dbReference type="Proteomes" id="UP000012179"/>
    </source>
</evidence>
<dbReference type="Proteomes" id="UP000012179">
    <property type="component" value="Chromosome"/>
</dbReference>
<evidence type="ECO:0000256" key="1">
    <source>
        <dbReference type="ARBA" id="ARBA00008769"/>
    </source>
</evidence>
<feature type="chain" id="PRO_5010755201" evidence="2">
    <location>
        <begin position="30"/>
        <end position="491"/>
    </location>
</feature>